<evidence type="ECO:0000256" key="3">
    <source>
        <dbReference type="ARBA" id="ARBA00022691"/>
    </source>
</evidence>
<dbReference type="PANTHER" id="PTHR11061:SF30">
    <property type="entry name" value="TRNA (URACIL(54)-C(5))-METHYLTRANSFERASE"/>
    <property type="match status" value="1"/>
</dbReference>
<proteinExistence type="inferred from homology"/>
<evidence type="ECO:0000313" key="7">
    <source>
        <dbReference type="Proteomes" id="UP000810292"/>
    </source>
</evidence>
<feature type="active site" description="Nucleophile" evidence="4">
    <location>
        <position position="340"/>
    </location>
</feature>
<organism evidence="6 7">
    <name type="scientific">Candidatus Ornithospirochaeta stercoravium</name>
    <dbReference type="NCBI Taxonomy" id="2840897"/>
    <lineage>
        <taxon>Bacteria</taxon>
        <taxon>Pseudomonadati</taxon>
        <taxon>Spirochaetota</taxon>
        <taxon>Spirochaetia</taxon>
        <taxon>Spirochaetales</taxon>
        <taxon>Spirochaetaceae</taxon>
        <taxon>Spirochaetaceae incertae sedis</taxon>
        <taxon>Candidatus Ornithospirochaeta</taxon>
    </lineage>
</organism>
<gene>
    <name evidence="6" type="primary">rlmD</name>
    <name evidence="6" type="ORF">IAA72_02975</name>
</gene>
<evidence type="ECO:0000256" key="4">
    <source>
        <dbReference type="PROSITE-ProRule" id="PRU01024"/>
    </source>
</evidence>
<dbReference type="EC" id="2.1.1.190" evidence="6"/>
<evidence type="ECO:0000256" key="5">
    <source>
        <dbReference type="PROSITE-ProRule" id="PRU10015"/>
    </source>
</evidence>
<dbReference type="InterPro" id="IPR010280">
    <property type="entry name" value="U5_MeTrfase_fam"/>
</dbReference>
<name>A0A9D9IBX6_9SPIO</name>
<dbReference type="Gene3D" id="3.40.50.150">
    <property type="entry name" value="Vaccinia Virus protein VP39"/>
    <property type="match status" value="1"/>
</dbReference>
<dbReference type="GO" id="GO:0070475">
    <property type="term" value="P:rRNA base methylation"/>
    <property type="evidence" value="ECO:0007669"/>
    <property type="project" value="TreeGrafter"/>
</dbReference>
<feature type="binding site" evidence="4">
    <location>
        <position position="313"/>
    </location>
    <ligand>
        <name>S-adenosyl-L-methionine</name>
        <dbReference type="ChEBI" id="CHEBI:59789"/>
    </ligand>
</feature>
<protein>
    <submittedName>
        <fullName evidence="6">23S rRNA (Uracil(1939)-C(5))-methyltransferase RlmD</fullName>
        <ecNumber evidence="6">2.1.1.190</ecNumber>
    </submittedName>
</protein>
<feature type="binding site" evidence="4">
    <location>
        <position position="243"/>
    </location>
    <ligand>
        <name>S-adenosyl-L-methionine</name>
        <dbReference type="ChEBI" id="CHEBI:59789"/>
    </ligand>
</feature>
<evidence type="ECO:0000256" key="2">
    <source>
        <dbReference type="ARBA" id="ARBA00022679"/>
    </source>
</evidence>
<keyword evidence="3 4" id="KW-0949">S-adenosyl-L-methionine</keyword>
<dbReference type="PROSITE" id="PS01230">
    <property type="entry name" value="TRMA_1"/>
    <property type="match status" value="1"/>
</dbReference>
<dbReference type="InterPro" id="IPR029063">
    <property type="entry name" value="SAM-dependent_MTases_sf"/>
</dbReference>
<evidence type="ECO:0000313" key="6">
    <source>
        <dbReference type="EMBL" id="MBO8468731.1"/>
    </source>
</evidence>
<reference evidence="6" key="1">
    <citation type="submission" date="2020-10" db="EMBL/GenBank/DDBJ databases">
        <authorList>
            <person name="Gilroy R."/>
        </authorList>
    </citation>
    <scope>NUCLEOTIDE SEQUENCE</scope>
    <source>
        <strain evidence="6">14700</strain>
    </source>
</reference>
<dbReference type="Pfam" id="PF05958">
    <property type="entry name" value="tRNA_U5-meth_tr"/>
    <property type="match status" value="1"/>
</dbReference>
<dbReference type="InterPro" id="IPR030390">
    <property type="entry name" value="MeTrfase_TrmA_AS"/>
</dbReference>
<feature type="active site" evidence="5">
    <location>
        <position position="340"/>
    </location>
</feature>
<keyword evidence="2 4" id="KW-0808">Transferase</keyword>
<dbReference type="AlphaFoldDB" id="A0A9D9IBX6"/>
<dbReference type="Gene3D" id="2.40.50.1070">
    <property type="match status" value="1"/>
</dbReference>
<dbReference type="SUPFAM" id="SSF53335">
    <property type="entry name" value="S-adenosyl-L-methionine-dependent methyltransferases"/>
    <property type="match status" value="1"/>
</dbReference>
<feature type="binding site" evidence="4">
    <location>
        <position position="214"/>
    </location>
    <ligand>
        <name>S-adenosyl-L-methionine</name>
        <dbReference type="ChEBI" id="CHEBI:59789"/>
    </ligand>
</feature>
<dbReference type="CDD" id="cd02440">
    <property type="entry name" value="AdoMet_MTases"/>
    <property type="match status" value="1"/>
</dbReference>
<dbReference type="Proteomes" id="UP000810292">
    <property type="component" value="Unassembled WGS sequence"/>
</dbReference>
<reference evidence="6" key="2">
    <citation type="journal article" date="2021" name="PeerJ">
        <title>Extensive microbial diversity within the chicken gut microbiome revealed by metagenomics and culture.</title>
        <authorList>
            <person name="Gilroy R."/>
            <person name="Ravi A."/>
            <person name="Getino M."/>
            <person name="Pursley I."/>
            <person name="Horton D.L."/>
            <person name="Alikhan N.F."/>
            <person name="Baker D."/>
            <person name="Gharbi K."/>
            <person name="Hall N."/>
            <person name="Watson M."/>
            <person name="Adriaenssens E.M."/>
            <person name="Foster-Nyarko E."/>
            <person name="Jarju S."/>
            <person name="Secka A."/>
            <person name="Antonio M."/>
            <person name="Oren A."/>
            <person name="Chaudhuri R.R."/>
            <person name="La Ragione R."/>
            <person name="Hildebrand F."/>
            <person name="Pallen M.J."/>
        </authorList>
    </citation>
    <scope>NUCLEOTIDE SEQUENCE</scope>
    <source>
        <strain evidence="6">14700</strain>
    </source>
</reference>
<comment type="caution">
    <text evidence="6">The sequence shown here is derived from an EMBL/GenBank/DDBJ whole genome shotgun (WGS) entry which is preliminary data.</text>
</comment>
<comment type="similarity">
    <text evidence="4">Belongs to the class I-like SAM-binding methyltransferase superfamily. RNA M5U methyltransferase family.</text>
</comment>
<dbReference type="FunFam" id="2.40.50.1070:FF:000003">
    <property type="entry name" value="23S rRNA (Uracil-5-)-methyltransferase RumA"/>
    <property type="match status" value="1"/>
</dbReference>
<keyword evidence="1 4" id="KW-0489">Methyltransferase</keyword>
<evidence type="ECO:0000256" key="1">
    <source>
        <dbReference type="ARBA" id="ARBA00022603"/>
    </source>
</evidence>
<feature type="binding site" evidence="4">
    <location>
        <position position="265"/>
    </location>
    <ligand>
        <name>S-adenosyl-L-methionine</name>
        <dbReference type="ChEBI" id="CHEBI:59789"/>
    </ligand>
</feature>
<dbReference type="NCBIfam" id="TIGR00479">
    <property type="entry name" value="rumA"/>
    <property type="match status" value="1"/>
</dbReference>
<dbReference type="PROSITE" id="PS51687">
    <property type="entry name" value="SAM_MT_RNA_M5U"/>
    <property type="match status" value="1"/>
</dbReference>
<sequence>MAKRFCPLSSRCGGCDYINERYEDELLEKYMTEEKFLSRFCHVSPILPSPEITGYRCKVQAVCGEKDGKLVTGIYRRGTHKLIPVKSCILEDERATEILAAVRTLANRYHIRAYDEDRMTGDLRHVLIRTSRYYDDALVVLVASDSNLKSASDLAAALHQRLPYVKSVSIIVNREKTSMVIPEGAEEKVIYGKGYIMDRLSGLDFRISSKSFFQINPHQAERLYTIAMNMADLREDDTVIDAYCGTGTIALIAAHVSGCRVIGVESNPEAVRDAEANARLNGLDNVSFITADASKYMKEMAKKGEHCSVLFLDPPRSGASEEFLAAAGRMAPERIVYISCNPETLGRDLRYIHRFMPYKTRGIQPVDLFPASAHIETAVFLDRY</sequence>
<dbReference type="GO" id="GO:0070041">
    <property type="term" value="F:rRNA (uridine-C5-)-methyltransferase activity"/>
    <property type="evidence" value="ECO:0007669"/>
    <property type="project" value="TreeGrafter"/>
</dbReference>
<accession>A0A9D9IBX6</accession>
<dbReference type="EMBL" id="JADIMF010000049">
    <property type="protein sequence ID" value="MBO8468731.1"/>
    <property type="molecule type" value="Genomic_DNA"/>
</dbReference>
<dbReference type="PANTHER" id="PTHR11061">
    <property type="entry name" value="RNA M5U METHYLTRANSFERASE"/>
    <property type="match status" value="1"/>
</dbReference>